<accession>A0A0C3QNP3</accession>
<dbReference type="AlphaFoldDB" id="A0A0C3QNP3"/>
<protein>
    <submittedName>
        <fullName evidence="1">Uncharacterized protein</fullName>
    </submittedName>
</protein>
<reference evidence="1 2" key="1">
    <citation type="submission" date="2014-04" db="EMBL/GenBank/DDBJ databases">
        <authorList>
            <consortium name="DOE Joint Genome Institute"/>
            <person name="Kuo A."/>
            <person name="Girlanda M."/>
            <person name="Perotto S."/>
            <person name="Kohler A."/>
            <person name="Nagy L.G."/>
            <person name="Floudas D."/>
            <person name="Copeland A."/>
            <person name="Barry K.W."/>
            <person name="Cichocki N."/>
            <person name="Veneault-Fourrey C."/>
            <person name="LaButti K."/>
            <person name="Lindquist E.A."/>
            <person name="Lipzen A."/>
            <person name="Lundell T."/>
            <person name="Morin E."/>
            <person name="Murat C."/>
            <person name="Sun H."/>
            <person name="Tunlid A."/>
            <person name="Henrissat B."/>
            <person name="Grigoriev I.V."/>
            <person name="Hibbett D.S."/>
            <person name="Martin F."/>
            <person name="Nordberg H.P."/>
            <person name="Cantor M.N."/>
            <person name="Hua S.X."/>
        </authorList>
    </citation>
    <scope>NUCLEOTIDE SEQUENCE [LARGE SCALE GENOMIC DNA]</scope>
    <source>
        <strain evidence="1 2">MUT 4182</strain>
    </source>
</reference>
<name>A0A0C3QNP3_9AGAM</name>
<evidence type="ECO:0000313" key="1">
    <source>
        <dbReference type="EMBL" id="KIO29736.1"/>
    </source>
</evidence>
<evidence type="ECO:0000313" key="2">
    <source>
        <dbReference type="Proteomes" id="UP000054248"/>
    </source>
</evidence>
<sequence>MARILRPGGIIILFKPSMCLWHCRGRDMNGEDIYEPMGEYGAKDDPPGYQLQKVMCLVDEAVKKRGGSEDAWMYYRELLEANPNFESGSVRIRWLNVPVCLFPPRIPDEHLWICRLMEENMKRCCDSWTPMLIEDGYERAEIQRWKQLVHEELNTKQTKAYTRWTFAVATRTDARWTSPPASRASV</sequence>
<organism evidence="1 2">
    <name type="scientific">Tulasnella calospora MUT 4182</name>
    <dbReference type="NCBI Taxonomy" id="1051891"/>
    <lineage>
        <taxon>Eukaryota</taxon>
        <taxon>Fungi</taxon>
        <taxon>Dikarya</taxon>
        <taxon>Basidiomycota</taxon>
        <taxon>Agaricomycotina</taxon>
        <taxon>Agaricomycetes</taxon>
        <taxon>Cantharellales</taxon>
        <taxon>Tulasnellaceae</taxon>
        <taxon>Tulasnella</taxon>
    </lineage>
</organism>
<proteinExistence type="predicted"/>
<dbReference type="HOGENOM" id="CLU_1455416_0_0_1"/>
<keyword evidence="2" id="KW-1185">Reference proteome</keyword>
<dbReference type="Proteomes" id="UP000054248">
    <property type="component" value="Unassembled WGS sequence"/>
</dbReference>
<dbReference type="EMBL" id="KN822979">
    <property type="protein sequence ID" value="KIO29736.1"/>
    <property type="molecule type" value="Genomic_DNA"/>
</dbReference>
<gene>
    <name evidence="1" type="ORF">M407DRAFT_163520</name>
</gene>
<reference evidence="2" key="2">
    <citation type="submission" date="2015-01" db="EMBL/GenBank/DDBJ databases">
        <title>Evolutionary Origins and Diversification of the Mycorrhizal Mutualists.</title>
        <authorList>
            <consortium name="DOE Joint Genome Institute"/>
            <consortium name="Mycorrhizal Genomics Consortium"/>
            <person name="Kohler A."/>
            <person name="Kuo A."/>
            <person name="Nagy L.G."/>
            <person name="Floudas D."/>
            <person name="Copeland A."/>
            <person name="Barry K.W."/>
            <person name="Cichocki N."/>
            <person name="Veneault-Fourrey C."/>
            <person name="LaButti K."/>
            <person name="Lindquist E.A."/>
            <person name="Lipzen A."/>
            <person name="Lundell T."/>
            <person name="Morin E."/>
            <person name="Murat C."/>
            <person name="Riley R."/>
            <person name="Ohm R."/>
            <person name="Sun H."/>
            <person name="Tunlid A."/>
            <person name="Henrissat B."/>
            <person name="Grigoriev I.V."/>
            <person name="Hibbett D.S."/>
            <person name="Martin F."/>
        </authorList>
    </citation>
    <scope>NUCLEOTIDE SEQUENCE [LARGE SCALE GENOMIC DNA]</scope>
    <source>
        <strain evidence="2">MUT 4182</strain>
    </source>
</reference>
<dbReference type="OrthoDB" id="2013972at2759"/>